<dbReference type="InterPro" id="IPR001041">
    <property type="entry name" value="2Fe-2S_ferredoxin-type"/>
</dbReference>
<dbReference type="Gene3D" id="1.10.1060.10">
    <property type="entry name" value="Alpha-helical ferredoxin"/>
    <property type="match status" value="1"/>
</dbReference>
<comment type="cofactor">
    <cofactor evidence="2">
        <name>[4Fe-4S] cluster</name>
        <dbReference type="ChEBI" id="CHEBI:49883"/>
    </cofactor>
</comment>
<evidence type="ECO:0000256" key="13">
    <source>
        <dbReference type="ARBA" id="ARBA00023291"/>
    </source>
</evidence>
<comment type="cofactor">
    <cofactor evidence="14">
        <name>[2Fe-2S] cluster</name>
        <dbReference type="ChEBI" id="CHEBI:190135"/>
    </cofactor>
</comment>
<evidence type="ECO:0000256" key="12">
    <source>
        <dbReference type="ARBA" id="ARBA00023014"/>
    </source>
</evidence>
<comment type="pathway">
    <text evidence="3">Carbohydrate metabolism; tricarboxylic acid cycle.</text>
</comment>
<dbReference type="PROSITE" id="PS51085">
    <property type="entry name" value="2FE2S_FER_2"/>
    <property type="match status" value="1"/>
</dbReference>
<evidence type="ECO:0000256" key="4">
    <source>
        <dbReference type="ARBA" id="ARBA00009433"/>
    </source>
</evidence>
<dbReference type="PANTHER" id="PTHR11921:SF29">
    <property type="entry name" value="SUCCINATE DEHYDROGENASE [UBIQUINONE] IRON-SULFUR SUBUNIT, MITOCHONDRIAL"/>
    <property type="match status" value="1"/>
</dbReference>
<evidence type="ECO:0000313" key="16">
    <source>
        <dbReference type="EMBL" id="MEA5477215.1"/>
    </source>
</evidence>
<comment type="cofactor">
    <cofactor evidence="1">
        <name>[3Fe-4S] cluster</name>
        <dbReference type="ChEBI" id="CHEBI:21137"/>
    </cofactor>
</comment>
<dbReference type="InterPro" id="IPR009051">
    <property type="entry name" value="Helical_ferredxn"/>
</dbReference>
<keyword evidence="10 16" id="KW-0560">Oxidoreductase</keyword>
<dbReference type="InterPro" id="IPR006058">
    <property type="entry name" value="2Fe2S_fd_BS"/>
</dbReference>
<dbReference type="GO" id="GO:0016491">
    <property type="term" value="F:oxidoreductase activity"/>
    <property type="evidence" value="ECO:0007669"/>
    <property type="project" value="UniProtKB-KW"/>
</dbReference>
<keyword evidence="6" id="KW-0004">4Fe-4S</keyword>
<dbReference type="InterPro" id="IPR017896">
    <property type="entry name" value="4Fe4S_Fe-S-bd"/>
</dbReference>
<feature type="domain" description="2Fe-2S ferredoxin-type" evidence="15">
    <location>
        <begin position="24"/>
        <end position="120"/>
    </location>
</feature>
<dbReference type="InterPro" id="IPR036010">
    <property type="entry name" value="2Fe-2S_ferredoxin-like_sf"/>
</dbReference>
<dbReference type="Proteomes" id="UP001301388">
    <property type="component" value="Unassembled WGS sequence"/>
</dbReference>
<dbReference type="EC" id="1.3.5.1" evidence="5"/>
<dbReference type="PROSITE" id="PS00197">
    <property type="entry name" value="2FE2S_FER_1"/>
    <property type="match status" value="1"/>
</dbReference>
<dbReference type="NCBIfam" id="NF004616">
    <property type="entry name" value="PRK05950.1"/>
    <property type="match status" value="1"/>
</dbReference>
<name>A0ABU5TG30_9CYAN</name>
<dbReference type="InterPro" id="IPR012675">
    <property type="entry name" value="Beta-grasp_dom_sf"/>
</dbReference>
<reference evidence="16 17" key="1">
    <citation type="submission" date="2023-12" db="EMBL/GenBank/DDBJ databases">
        <title>Baltic Sea Cyanobacteria.</title>
        <authorList>
            <person name="Delbaje E."/>
            <person name="Fewer D.P."/>
            <person name="Shishido T.K."/>
        </authorList>
    </citation>
    <scope>NUCLEOTIDE SEQUENCE [LARGE SCALE GENOMIC DNA]</scope>
    <source>
        <strain evidence="16 17">UHCC 0370</strain>
    </source>
</reference>
<keyword evidence="9" id="KW-0479">Metal-binding</keyword>
<dbReference type="NCBIfam" id="TIGR00384">
    <property type="entry name" value="dhsB"/>
    <property type="match status" value="1"/>
</dbReference>
<dbReference type="NCBIfam" id="NF009227">
    <property type="entry name" value="PRK12577.1"/>
    <property type="match status" value="1"/>
</dbReference>
<comment type="similarity">
    <text evidence="4">Belongs to the succinate dehydrogenase/fumarate reductase iron-sulfur protein family.</text>
</comment>
<dbReference type="Pfam" id="PF13183">
    <property type="entry name" value="Fer4_8"/>
    <property type="match status" value="1"/>
</dbReference>
<keyword evidence="12" id="KW-0411">Iron-sulfur</keyword>
<evidence type="ECO:0000256" key="3">
    <source>
        <dbReference type="ARBA" id="ARBA00005163"/>
    </source>
</evidence>
<evidence type="ECO:0000256" key="1">
    <source>
        <dbReference type="ARBA" id="ARBA00001927"/>
    </source>
</evidence>
<evidence type="ECO:0000256" key="5">
    <source>
        <dbReference type="ARBA" id="ARBA00012792"/>
    </source>
</evidence>
<keyword evidence="11" id="KW-0408">Iron</keyword>
<evidence type="ECO:0000256" key="2">
    <source>
        <dbReference type="ARBA" id="ARBA00001966"/>
    </source>
</evidence>
<evidence type="ECO:0000259" key="15">
    <source>
        <dbReference type="PROSITE" id="PS51085"/>
    </source>
</evidence>
<evidence type="ECO:0000256" key="10">
    <source>
        <dbReference type="ARBA" id="ARBA00023002"/>
    </source>
</evidence>
<dbReference type="InterPro" id="IPR025192">
    <property type="entry name" value="Succ_DH/fum_Rdtase_N"/>
</dbReference>
<keyword evidence="13" id="KW-0003">3Fe-4S</keyword>
<keyword evidence="17" id="KW-1185">Reference proteome</keyword>
<evidence type="ECO:0000256" key="6">
    <source>
        <dbReference type="ARBA" id="ARBA00022485"/>
    </source>
</evidence>
<proteinExistence type="inferred from homology"/>
<evidence type="ECO:0000256" key="7">
    <source>
        <dbReference type="ARBA" id="ARBA00022532"/>
    </source>
</evidence>
<dbReference type="SUPFAM" id="SSF46548">
    <property type="entry name" value="alpha-helical ferredoxin"/>
    <property type="match status" value="1"/>
</dbReference>
<dbReference type="EMBL" id="JAYGIE010000019">
    <property type="protein sequence ID" value="MEA5477215.1"/>
    <property type="molecule type" value="Genomic_DNA"/>
</dbReference>
<dbReference type="SUPFAM" id="SSF54292">
    <property type="entry name" value="2Fe-2S ferredoxin-like"/>
    <property type="match status" value="1"/>
</dbReference>
<dbReference type="InterPro" id="IPR004489">
    <property type="entry name" value="Succ_DH/fum_Rdtase_Fe-S"/>
</dbReference>
<dbReference type="Gene3D" id="3.10.20.30">
    <property type="match status" value="1"/>
</dbReference>
<dbReference type="InterPro" id="IPR050573">
    <property type="entry name" value="SDH/FRD_Iron-Sulfur"/>
</dbReference>
<dbReference type="InterPro" id="IPR017900">
    <property type="entry name" value="4Fe4S_Fe_S_CS"/>
</dbReference>
<dbReference type="PROSITE" id="PS00198">
    <property type="entry name" value="4FE4S_FER_1"/>
    <property type="match status" value="1"/>
</dbReference>
<evidence type="ECO:0000313" key="17">
    <source>
        <dbReference type="Proteomes" id="UP001301388"/>
    </source>
</evidence>
<evidence type="ECO:0000256" key="9">
    <source>
        <dbReference type="ARBA" id="ARBA00022723"/>
    </source>
</evidence>
<evidence type="ECO:0000256" key="14">
    <source>
        <dbReference type="ARBA" id="ARBA00034078"/>
    </source>
</evidence>
<protein>
    <recommendedName>
        <fullName evidence="5">succinate dehydrogenase</fullName>
        <ecNumber evidence="5">1.3.5.1</ecNumber>
    </recommendedName>
</protein>
<accession>A0ABU5TG30</accession>
<gene>
    <name evidence="16" type="ORF">VB774_06235</name>
</gene>
<dbReference type="PANTHER" id="PTHR11921">
    <property type="entry name" value="SUCCINATE DEHYDROGENASE IRON-SULFUR PROTEIN"/>
    <property type="match status" value="1"/>
</dbReference>
<dbReference type="Pfam" id="PF13085">
    <property type="entry name" value="Fer2_3"/>
    <property type="match status" value="1"/>
</dbReference>
<comment type="caution">
    <text evidence="16">The sequence shown here is derived from an EMBL/GenBank/DDBJ whole genome shotgun (WGS) entry which is preliminary data.</text>
</comment>
<dbReference type="CDD" id="cd00207">
    <property type="entry name" value="fer2"/>
    <property type="match status" value="1"/>
</dbReference>
<organism evidence="16 17">
    <name type="scientific">Pseudanabaena galeata UHCC 0370</name>
    <dbReference type="NCBI Taxonomy" id="3110310"/>
    <lineage>
        <taxon>Bacteria</taxon>
        <taxon>Bacillati</taxon>
        <taxon>Cyanobacteriota</taxon>
        <taxon>Cyanophyceae</taxon>
        <taxon>Pseudanabaenales</taxon>
        <taxon>Pseudanabaenaceae</taxon>
        <taxon>Pseudanabaena</taxon>
    </lineage>
</organism>
<keyword evidence="8" id="KW-0001">2Fe-2S</keyword>
<evidence type="ECO:0000256" key="8">
    <source>
        <dbReference type="ARBA" id="ARBA00022714"/>
    </source>
</evidence>
<evidence type="ECO:0000256" key="11">
    <source>
        <dbReference type="ARBA" id="ARBA00023004"/>
    </source>
</evidence>
<sequence length="347" mass="39095">MPHQSNIELKLDLMPQARSPISPMNITVKLRRQTSRTSEPTYQTFQIEADPDRTTVLDALIKIQSEQDGSVSFRRNCRNAICGSCSMRINGRSGLACQKHISEVMGEHDTELVIEPMQNLPVIKDLIVDMTKFWDNLHKVDPYVSTASRQISKTEFLQTPSQRAKLQAAANCILCGSCYSECNAAAVSDRFVGPHALAKAYRVMADNRDDQTEERVAKYNESGFVWDCTRCYNCNEVCPVEVQPLDRISQIKHEILANTDLPESTAQRHRHTMVELVKEDGWIDESKFGVRVVGDNFRDIKGLLSIFPLGIRMILSGKMPYPWQFQKSEGAVEAKALIEAIASAKDK</sequence>
<keyword evidence="7" id="KW-0816">Tricarboxylic acid cycle</keyword>